<protein>
    <submittedName>
        <fullName evidence="7">Modulator of FtsH protease HflK</fullName>
    </submittedName>
</protein>
<dbReference type="SUPFAM" id="SSF117892">
    <property type="entry name" value="Band 7/SPFH domain"/>
    <property type="match status" value="1"/>
</dbReference>
<comment type="similarity">
    <text evidence="2">Belongs to the band 7/mec-2 family. HflK subfamily.</text>
</comment>
<dbReference type="GO" id="GO:0008233">
    <property type="term" value="F:peptidase activity"/>
    <property type="evidence" value="ECO:0007669"/>
    <property type="project" value="UniProtKB-KW"/>
</dbReference>
<evidence type="ECO:0000256" key="1">
    <source>
        <dbReference type="ARBA" id="ARBA00004370"/>
    </source>
</evidence>
<dbReference type="PANTHER" id="PTHR43327">
    <property type="entry name" value="STOMATIN-LIKE PROTEIN 2, MITOCHONDRIAL"/>
    <property type="match status" value="1"/>
</dbReference>
<dbReference type="InterPro" id="IPR036013">
    <property type="entry name" value="Band_7/SPFH_dom_sf"/>
</dbReference>
<dbReference type="NCBIfam" id="TIGR01933">
    <property type="entry name" value="hflK"/>
    <property type="match status" value="1"/>
</dbReference>
<reference evidence="7" key="1">
    <citation type="submission" date="2016-10" db="EMBL/GenBank/DDBJ databases">
        <title>Sequence of Gallionella enrichment culture.</title>
        <authorList>
            <person name="Poehlein A."/>
            <person name="Muehling M."/>
            <person name="Daniel R."/>
        </authorList>
    </citation>
    <scope>NUCLEOTIDE SEQUENCE</scope>
</reference>
<evidence type="ECO:0000256" key="5">
    <source>
        <dbReference type="ARBA" id="ARBA00023136"/>
    </source>
</evidence>
<dbReference type="GO" id="GO:0016020">
    <property type="term" value="C:membrane"/>
    <property type="evidence" value="ECO:0007669"/>
    <property type="project" value="UniProtKB-SubCell"/>
</dbReference>
<gene>
    <name evidence="7" type="primary">hflK_24</name>
    <name evidence="7" type="ORF">GALL_385340</name>
</gene>
<comment type="caution">
    <text evidence="7">The sequence shown here is derived from an EMBL/GenBank/DDBJ whole genome shotgun (WGS) entry which is preliminary data.</text>
</comment>
<dbReference type="Gene3D" id="3.30.479.30">
    <property type="entry name" value="Band 7 domain"/>
    <property type="match status" value="1"/>
</dbReference>
<accession>A0A1J5Q7V7</accession>
<dbReference type="PANTHER" id="PTHR43327:SF2">
    <property type="entry name" value="MODULATOR OF FTSH PROTEASE HFLK"/>
    <property type="match status" value="1"/>
</dbReference>
<keyword evidence="5" id="KW-0472">Membrane</keyword>
<evidence type="ECO:0000313" key="7">
    <source>
        <dbReference type="EMBL" id="OIQ79718.1"/>
    </source>
</evidence>
<evidence type="ECO:0000256" key="2">
    <source>
        <dbReference type="ARBA" id="ARBA00006971"/>
    </source>
</evidence>
<comment type="subcellular location">
    <subcellularLocation>
        <location evidence="1">Membrane</location>
    </subcellularLocation>
</comment>
<dbReference type="InterPro" id="IPR010201">
    <property type="entry name" value="HflK"/>
</dbReference>
<dbReference type="GO" id="GO:0006508">
    <property type="term" value="P:proteolysis"/>
    <property type="evidence" value="ECO:0007669"/>
    <property type="project" value="UniProtKB-KW"/>
</dbReference>
<evidence type="ECO:0000259" key="6">
    <source>
        <dbReference type="SMART" id="SM00244"/>
    </source>
</evidence>
<evidence type="ECO:0000256" key="3">
    <source>
        <dbReference type="ARBA" id="ARBA00022692"/>
    </source>
</evidence>
<dbReference type="EMBL" id="MLJW01001169">
    <property type="protein sequence ID" value="OIQ79718.1"/>
    <property type="molecule type" value="Genomic_DNA"/>
</dbReference>
<dbReference type="InterPro" id="IPR050710">
    <property type="entry name" value="Band7/mec-2_domain"/>
</dbReference>
<proteinExistence type="inferred from homology"/>
<dbReference type="InterPro" id="IPR001107">
    <property type="entry name" value="Band_7"/>
</dbReference>
<feature type="domain" description="Band 7" evidence="6">
    <location>
        <begin position="45"/>
        <end position="221"/>
    </location>
</feature>
<dbReference type="CDD" id="cd03404">
    <property type="entry name" value="SPFH_HflK"/>
    <property type="match status" value="1"/>
</dbReference>
<dbReference type="AlphaFoldDB" id="A0A1J5Q7V7"/>
<keyword evidence="7" id="KW-0378">Hydrolase</keyword>
<keyword evidence="4" id="KW-1133">Transmembrane helix</keyword>
<evidence type="ECO:0000256" key="4">
    <source>
        <dbReference type="ARBA" id="ARBA00022989"/>
    </source>
</evidence>
<dbReference type="SMART" id="SM00244">
    <property type="entry name" value="PHB"/>
    <property type="match status" value="1"/>
</dbReference>
<sequence length="337" mass="36849">MQHESAGQPAIGWKPWLGHVASVLDLRGRGRSLLAALLAVGWVLSGFYMVQPDEQGIVQRFGRWVGTTGPGAHYHLPWPIESVRLPEVTRINQMQLGIDSGPVLPDGQQIPANQMLTGDENIVEVGCTVFWRIGNAGNYLFNISNPRRMLTVAAEAALRDVVARTPLQATMSKGRMQVALQTQALLQRWLDAEKSGIVITQVQLQKANPPTEVVDAFNDVQRARADRERLRNVGLAYRNNVIPTAHGMAARIVQDAYAYQATTVDVARGQAQRFDALYATYRKAKNVTAWRLYFDSMDAVLGHAGKVVVLDSASHAAPGVIPYLNLPNVKASAGGAR</sequence>
<keyword evidence="7" id="KW-0645">Protease</keyword>
<dbReference type="Pfam" id="PF01145">
    <property type="entry name" value="Band_7"/>
    <property type="match status" value="1"/>
</dbReference>
<name>A0A1J5Q7V7_9ZZZZ</name>
<organism evidence="7">
    <name type="scientific">mine drainage metagenome</name>
    <dbReference type="NCBI Taxonomy" id="410659"/>
    <lineage>
        <taxon>unclassified sequences</taxon>
        <taxon>metagenomes</taxon>
        <taxon>ecological metagenomes</taxon>
    </lineage>
</organism>
<keyword evidence="3" id="KW-0812">Transmembrane</keyword>